<evidence type="ECO:0000313" key="7">
    <source>
        <dbReference type="EMBL" id="JAG79044.1"/>
    </source>
</evidence>
<dbReference type="GeneID" id="105270807"/>
<evidence type="ECO:0000256" key="3">
    <source>
        <dbReference type="ARBA" id="ARBA00023128"/>
    </source>
</evidence>
<dbReference type="SUPFAM" id="SSF52490">
    <property type="entry name" value="Tubulin nucleotide-binding domain-like"/>
    <property type="match status" value="1"/>
</dbReference>
<evidence type="ECO:0000256" key="4">
    <source>
        <dbReference type="SAM" id="MobiDB-lite"/>
    </source>
</evidence>
<feature type="domain" description="DML1/Misato tubulin" evidence="6">
    <location>
        <begin position="133"/>
        <end position="314"/>
    </location>
</feature>
<dbReference type="GO" id="GO:0005739">
    <property type="term" value="C:mitochondrion"/>
    <property type="evidence" value="ECO:0007669"/>
    <property type="project" value="UniProtKB-SubCell"/>
</dbReference>
<dbReference type="InterPro" id="IPR029209">
    <property type="entry name" value="DML1/Misato_tubulin"/>
</dbReference>
<dbReference type="PANTHER" id="PTHR13391">
    <property type="entry name" value="MITOCHONDRIAL DISTRIBUTION REGULATOR MISATO"/>
    <property type="match status" value="1"/>
</dbReference>
<dbReference type="RefSeq" id="XP_011310277.1">
    <property type="nucleotide sequence ID" value="XM_011311975.1"/>
</dbReference>
<comment type="subcellular location">
    <subcellularLocation>
        <location evidence="1">Mitochondrion</location>
    </subcellularLocation>
</comment>
<sequence>MTREIITLQLGHYANYVGAHWWNLQEANFSYDPSHPSEIDNDVLYREGENPRREVTFTPRLLIVDLKGSLGYLPERGSLYDQVPDPESGPSGLWDPDNLEVTTEDPLPKSPFIQSLEKSRETEEEVSLDLDTEIQSWVDYLVPRFHTRTVNIIREYQHKSSSPPFDVFHYGRNLWSSEQFQDDFCDRIRAYAEECDLMQGFQVLLDSTDAFAGLSTSCIEHLHDEYTKSIVAFPLIESRNSKPSASDHLKAVNIALCYQQLNEHVSLYSPLSCGENGWLSSGAPRVLPYLTYNQDLRYHTSALLATTLDTLTIRYRHKQHTMSSLSDLCADLNKSGRKAAATTLSLPFPMTVKRDLIDILDDLENESTPLWTSLTPRVTVSGDSCMQSLTLRGVREDRLKRPVPEARKQMAKPAYRCSTVHEMMSMYLAYSCHASATHLTTLESGLKVSAPFPKIFKDNIHGNGDIAGWPVGEEVKSVPVLSGIHSTPELSRLFESLHDSLASIKNIKRFHALADSGLEQDDFKECLDHLLDSKENYEEHFV</sequence>
<dbReference type="OrthoDB" id="271881at2759"/>
<dbReference type="Pfam" id="PF14881">
    <property type="entry name" value="Tubulin_3"/>
    <property type="match status" value="1"/>
</dbReference>
<feature type="domain" description="Misato Segment II tubulin-like" evidence="5">
    <location>
        <begin position="3"/>
        <end position="118"/>
    </location>
</feature>
<dbReference type="CTD" id="33119"/>
<evidence type="ECO:0000256" key="2">
    <source>
        <dbReference type="ARBA" id="ARBA00008507"/>
    </source>
</evidence>
<protein>
    <submittedName>
        <fullName evidence="7">Mst_2 protein</fullName>
    </submittedName>
    <submittedName>
        <fullName evidence="9">Protein misato</fullName>
    </submittedName>
</protein>
<evidence type="ECO:0000259" key="6">
    <source>
        <dbReference type="Pfam" id="PF14881"/>
    </source>
</evidence>
<dbReference type="EMBL" id="GBYB01009277">
    <property type="protein sequence ID" value="JAG79044.1"/>
    <property type="molecule type" value="Transcribed_RNA"/>
</dbReference>
<accession>A0A0C9R8Y0</accession>
<reference evidence="7" key="1">
    <citation type="submission" date="2015-01" db="EMBL/GenBank/DDBJ databases">
        <title>Transcriptome Assembly of Fopius arisanus.</title>
        <authorList>
            <person name="Geib S."/>
        </authorList>
    </citation>
    <scope>NUCLEOTIDE SEQUENCE</scope>
</reference>
<dbReference type="GO" id="GO:0007005">
    <property type="term" value="P:mitochondrion organization"/>
    <property type="evidence" value="ECO:0007669"/>
    <property type="project" value="InterPro"/>
</dbReference>
<organism evidence="7">
    <name type="scientific">Fopius arisanus</name>
    <dbReference type="NCBI Taxonomy" id="64838"/>
    <lineage>
        <taxon>Eukaryota</taxon>
        <taxon>Metazoa</taxon>
        <taxon>Ecdysozoa</taxon>
        <taxon>Arthropoda</taxon>
        <taxon>Hexapoda</taxon>
        <taxon>Insecta</taxon>
        <taxon>Pterygota</taxon>
        <taxon>Neoptera</taxon>
        <taxon>Endopterygota</taxon>
        <taxon>Hymenoptera</taxon>
        <taxon>Apocrita</taxon>
        <taxon>Ichneumonoidea</taxon>
        <taxon>Braconidae</taxon>
        <taxon>Opiinae</taxon>
        <taxon>Fopius</taxon>
    </lineage>
</organism>
<keyword evidence="8" id="KW-1185">Reference proteome</keyword>
<comment type="similarity">
    <text evidence="2">Belongs to the misato family.</text>
</comment>
<evidence type="ECO:0000313" key="9">
    <source>
        <dbReference type="RefSeq" id="XP_011310277.1"/>
    </source>
</evidence>
<feature type="region of interest" description="Disordered" evidence="4">
    <location>
        <begin position="78"/>
        <end position="111"/>
    </location>
</feature>
<dbReference type="InterPro" id="IPR019605">
    <property type="entry name" value="Misato_II_tubulin-like"/>
</dbReference>
<gene>
    <name evidence="7" type="primary">mst_2</name>
    <name evidence="9" type="synonym">mst</name>
    <name evidence="7" type="ORF">g.8666</name>
</gene>
<evidence type="ECO:0000313" key="8">
    <source>
        <dbReference type="Proteomes" id="UP000694866"/>
    </source>
</evidence>
<dbReference type="Proteomes" id="UP000694866">
    <property type="component" value="Unplaced"/>
</dbReference>
<dbReference type="CDD" id="cd06060">
    <property type="entry name" value="misato"/>
    <property type="match status" value="1"/>
</dbReference>
<dbReference type="PANTHER" id="PTHR13391:SF0">
    <property type="entry name" value="PROTEIN MISATO HOMOLOG 1"/>
    <property type="match status" value="1"/>
</dbReference>
<dbReference type="InterPro" id="IPR036525">
    <property type="entry name" value="Tubulin/FtsZ_GTPase_sf"/>
</dbReference>
<proteinExistence type="inferred from homology"/>
<dbReference type="Gene3D" id="3.40.50.1440">
    <property type="entry name" value="Tubulin/FtsZ, GTPase domain"/>
    <property type="match status" value="1"/>
</dbReference>
<dbReference type="AlphaFoldDB" id="A0A0C9R8Y0"/>
<dbReference type="KEGG" id="fas:105270807"/>
<accession>A0A9R1TIK2</accession>
<keyword evidence="3" id="KW-0496">Mitochondrion</keyword>
<dbReference type="Pfam" id="PF10644">
    <property type="entry name" value="Misat_Tub_SegII"/>
    <property type="match status" value="1"/>
</dbReference>
<reference evidence="9" key="2">
    <citation type="submission" date="2025-04" db="UniProtKB">
        <authorList>
            <consortium name="RefSeq"/>
        </authorList>
    </citation>
    <scope>IDENTIFICATION</scope>
    <source>
        <strain evidence="9">USDA-PBARC FA_bdor</strain>
        <tissue evidence="9">Whole organism</tissue>
    </source>
</reference>
<evidence type="ECO:0000259" key="5">
    <source>
        <dbReference type="Pfam" id="PF10644"/>
    </source>
</evidence>
<name>A0A0C9R8Y0_9HYME</name>
<evidence type="ECO:0000256" key="1">
    <source>
        <dbReference type="ARBA" id="ARBA00004173"/>
    </source>
</evidence>
<dbReference type="InterPro" id="IPR049942">
    <property type="entry name" value="DML1/Misato"/>
</dbReference>